<dbReference type="Pfam" id="PF12315">
    <property type="entry name" value="DA1-like"/>
    <property type="match status" value="1"/>
</dbReference>
<protein>
    <recommendedName>
        <fullName evidence="1">Protein DA1-like domain-containing protein</fullName>
    </recommendedName>
</protein>
<sequence length="150" mass="15918">MRADMAALGITLTRRVRVTLVDTIEHGAGSATLGLTHHIENTTDVLGIDVLGGLTGTHFGRVLAHEIGHAWLVQQGAPVRDLVLVEGTCELFAAAWLKKQRTPLATALRTAMATNQHPTYGTGYRLVRGAVAQHGIRAVLAELCATGVLP</sequence>
<gene>
    <name evidence="2" type="ORF">BJP25_01035</name>
</gene>
<dbReference type="InterPro" id="IPR022087">
    <property type="entry name" value="DA1-like_dom"/>
</dbReference>
<dbReference type="Proteomes" id="UP000186040">
    <property type="component" value="Unassembled WGS sequence"/>
</dbReference>
<keyword evidence="3" id="KW-1185">Reference proteome</keyword>
<evidence type="ECO:0000259" key="1">
    <source>
        <dbReference type="Pfam" id="PF12315"/>
    </source>
</evidence>
<dbReference type="STRING" id="1193682.BJP25_01035"/>
<organism evidence="2 3">
    <name type="scientific">Actinokineospora bangkokensis</name>
    <dbReference type="NCBI Taxonomy" id="1193682"/>
    <lineage>
        <taxon>Bacteria</taxon>
        <taxon>Bacillati</taxon>
        <taxon>Actinomycetota</taxon>
        <taxon>Actinomycetes</taxon>
        <taxon>Pseudonocardiales</taxon>
        <taxon>Pseudonocardiaceae</taxon>
        <taxon>Actinokineospora</taxon>
    </lineage>
</organism>
<evidence type="ECO:0000313" key="3">
    <source>
        <dbReference type="Proteomes" id="UP000186040"/>
    </source>
</evidence>
<comment type="caution">
    <text evidence="2">The sequence shown here is derived from an EMBL/GenBank/DDBJ whole genome shotgun (WGS) entry which is preliminary data.</text>
</comment>
<accession>A0A1Q9LHD3</accession>
<proteinExistence type="predicted"/>
<feature type="domain" description="Protein DA1-like" evidence="1">
    <location>
        <begin position="5"/>
        <end position="104"/>
    </location>
</feature>
<dbReference type="EMBL" id="MKQR01000023">
    <property type="protein sequence ID" value="OLR91451.1"/>
    <property type="molecule type" value="Genomic_DNA"/>
</dbReference>
<dbReference type="InterPro" id="IPR045218">
    <property type="entry name" value="DA1-like"/>
</dbReference>
<name>A0A1Q9LHD3_9PSEU</name>
<dbReference type="PANTHER" id="PTHR24209:SF7">
    <property type="entry name" value="PROTEIN DA1-RELATED 2"/>
    <property type="match status" value="1"/>
</dbReference>
<evidence type="ECO:0000313" key="2">
    <source>
        <dbReference type="EMBL" id="OLR91451.1"/>
    </source>
</evidence>
<dbReference type="PANTHER" id="PTHR24209">
    <property type="entry name" value="PROTEIN DA1-RELATED 2"/>
    <property type="match status" value="1"/>
</dbReference>
<dbReference type="AlphaFoldDB" id="A0A1Q9LHD3"/>
<reference evidence="2 3" key="1">
    <citation type="submission" date="2016-10" db="EMBL/GenBank/DDBJ databases">
        <title>The Draft Genome Sequence of Actinokineospora bangkokensis 44EHWT reveals the biosynthetic pathway of antifungal compounds Thailandins with unusual extender unit butylmalonyl-CoA.</title>
        <authorList>
            <person name="Greule A."/>
            <person name="Intra B."/>
            <person name="Flemming S."/>
            <person name="Rommel M.G."/>
            <person name="Panbangred W."/>
            <person name="Bechthold A."/>
        </authorList>
    </citation>
    <scope>NUCLEOTIDE SEQUENCE [LARGE SCALE GENOMIC DNA]</scope>
    <source>
        <strain evidence="2 3">44EHW</strain>
    </source>
</reference>